<dbReference type="InterPro" id="IPR018228">
    <property type="entry name" value="DNase_TatD-rel_CS"/>
</dbReference>
<evidence type="ECO:0000256" key="2">
    <source>
        <dbReference type="ARBA" id="ARBA00022801"/>
    </source>
</evidence>
<reference evidence="4 5" key="1">
    <citation type="submission" date="2015-07" db="EMBL/GenBank/DDBJ databases">
        <title>Genome sequence of Ornatilinea apprima DSM 23815.</title>
        <authorList>
            <person name="Hemp J."/>
            <person name="Ward L.M."/>
            <person name="Pace L.A."/>
            <person name="Fischer W.W."/>
        </authorList>
    </citation>
    <scope>NUCLEOTIDE SEQUENCE [LARGE SCALE GENOMIC DNA]</scope>
    <source>
        <strain evidence="4 5">P3M-1</strain>
    </source>
</reference>
<dbReference type="FunFam" id="3.20.20.140:FF:000005">
    <property type="entry name" value="TatD family hydrolase"/>
    <property type="match status" value="1"/>
</dbReference>
<dbReference type="PANTHER" id="PTHR46124">
    <property type="entry name" value="D-AMINOACYL-TRNA DEACYLASE"/>
    <property type="match status" value="1"/>
</dbReference>
<dbReference type="PANTHER" id="PTHR46124:SF3">
    <property type="entry name" value="HYDROLASE"/>
    <property type="match status" value="1"/>
</dbReference>
<dbReference type="InterPro" id="IPR032466">
    <property type="entry name" value="Metal_Hydrolase"/>
</dbReference>
<dbReference type="Pfam" id="PF01026">
    <property type="entry name" value="TatD_DNase"/>
    <property type="match status" value="1"/>
</dbReference>
<dbReference type="SUPFAM" id="SSF51556">
    <property type="entry name" value="Metallo-dependent hydrolases"/>
    <property type="match status" value="1"/>
</dbReference>
<dbReference type="STRING" id="1134406.ADN00_02115"/>
<evidence type="ECO:0008006" key="6">
    <source>
        <dbReference type="Google" id="ProtNLM"/>
    </source>
</evidence>
<dbReference type="Proteomes" id="UP000050417">
    <property type="component" value="Unassembled WGS sequence"/>
</dbReference>
<dbReference type="InterPro" id="IPR001130">
    <property type="entry name" value="TatD-like"/>
</dbReference>
<feature type="binding site" evidence="3">
    <location>
        <position position="129"/>
    </location>
    <ligand>
        <name>a divalent metal cation</name>
        <dbReference type="ChEBI" id="CHEBI:60240"/>
        <label>2</label>
    </ligand>
</feature>
<dbReference type="GO" id="GO:0046872">
    <property type="term" value="F:metal ion binding"/>
    <property type="evidence" value="ECO:0007669"/>
    <property type="project" value="UniProtKB-KW"/>
</dbReference>
<dbReference type="PIRSF" id="PIRSF005902">
    <property type="entry name" value="DNase_TatD"/>
    <property type="match status" value="1"/>
</dbReference>
<dbReference type="AlphaFoldDB" id="A0A0P6Y480"/>
<organism evidence="4 5">
    <name type="scientific">Ornatilinea apprima</name>
    <dbReference type="NCBI Taxonomy" id="1134406"/>
    <lineage>
        <taxon>Bacteria</taxon>
        <taxon>Bacillati</taxon>
        <taxon>Chloroflexota</taxon>
        <taxon>Anaerolineae</taxon>
        <taxon>Anaerolineales</taxon>
        <taxon>Anaerolineaceae</taxon>
        <taxon>Ornatilinea</taxon>
    </lineage>
</organism>
<evidence type="ECO:0000256" key="3">
    <source>
        <dbReference type="PIRSR" id="PIRSR005902-1"/>
    </source>
</evidence>
<comment type="caution">
    <text evidence="4">The sequence shown here is derived from an EMBL/GenBank/DDBJ whole genome shotgun (WGS) entry which is preliminary data.</text>
</comment>
<dbReference type="InterPro" id="IPR015991">
    <property type="entry name" value="TatD/YcfH-like"/>
</dbReference>
<protein>
    <recommendedName>
        <fullName evidence="6">Hydrolase TatD</fullName>
    </recommendedName>
</protein>
<dbReference type="Gene3D" id="3.20.20.140">
    <property type="entry name" value="Metal-dependent hydrolases"/>
    <property type="match status" value="1"/>
</dbReference>
<dbReference type="GO" id="GO:0005829">
    <property type="term" value="C:cytosol"/>
    <property type="evidence" value="ECO:0007669"/>
    <property type="project" value="TreeGrafter"/>
</dbReference>
<sequence length="266" mass="28825">MQLVDTHCHLNYTSFHDDLEAVLQRSRSHGIGRILIPGTDLPSSQLAVDLCARHPGLFAAVGVHPNDANTWQPGTPEELRQLAANPAVVAIGEIGLDFYRDHAPRDLQIAIFSAQLELAGQLQKPVVIHSRAALDDVISILETWRADLEKTGSPLAAHPGVLHSYEGGLEQASFAVEMGFKIGIGGPVTYKNALDKQAVAQNLPLEALLLETDAPFLSPHPHRGQRNEPAWVSLVAEKVAAIRGLALEQVATQTTSNAQELFAWPY</sequence>
<evidence type="ECO:0000313" key="5">
    <source>
        <dbReference type="Proteomes" id="UP000050417"/>
    </source>
</evidence>
<feature type="binding site" evidence="3">
    <location>
        <position position="213"/>
    </location>
    <ligand>
        <name>a divalent metal cation</name>
        <dbReference type="ChEBI" id="CHEBI:60240"/>
        <label>1</label>
    </ligand>
</feature>
<accession>A0A0P6Y480</accession>
<dbReference type="NCBIfam" id="TIGR00010">
    <property type="entry name" value="YchF/TatD family DNA exonuclease"/>
    <property type="match status" value="1"/>
</dbReference>
<gene>
    <name evidence="4" type="ORF">ADN00_02115</name>
</gene>
<dbReference type="OrthoDB" id="9810005at2"/>
<keyword evidence="2" id="KW-0378">Hydrolase</keyword>
<feature type="binding site" evidence="3">
    <location>
        <position position="7"/>
    </location>
    <ligand>
        <name>a divalent metal cation</name>
        <dbReference type="ChEBI" id="CHEBI:60240"/>
        <label>1</label>
    </ligand>
</feature>
<dbReference type="CDD" id="cd01310">
    <property type="entry name" value="TatD_DNAse"/>
    <property type="match status" value="1"/>
</dbReference>
<dbReference type="GO" id="GO:0016788">
    <property type="term" value="F:hydrolase activity, acting on ester bonds"/>
    <property type="evidence" value="ECO:0007669"/>
    <property type="project" value="InterPro"/>
</dbReference>
<evidence type="ECO:0000313" key="4">
    <source>
        <dbReference type="EMBL" id="KPL79782.1"/>
    </source>
</evidence>
<feature type="binding site" evidence="3">
    <location>
        <position position="9"/>
    </location>
    <ligand>
        <name>a divalent metal cation</name>
        <dbReference type="ChEBI" id="CHEBI:60240"/>
        <label>1</label>
    </ligand>
</feature>
<evidence type="ECO:0000256" key="1">
    <source>
        <dbReference type="ARBA" id="ARBA00022723"/>
    </source>
</evidence>
<keyword evidence="1 3" id="KW-0479">Metal-binding</keyword>
<feature type="binding site" evidence="3">
    <location>
        <position position="93"/>
    </location>
    <ligand>
        <name>a divalent metal cation</name>
        <dbReference type="ChEBI" id="CHEBI:60240"/>
        <label>1</label>
    </ligand>
</feature>
<dbReference type="PATRIC" id="fig|1134406.4.peg.2745"/>
<feature type="binding site" evidence="3">
    <location>
        <position position="163"/>
    </location>
    <ligand>
        <name>a divalent metal cation</name>
        <dbReference type="ChEBI" id="CHEBI:60240"/>
        <label>2</label>
    </ligand>
</feature>
<dbReference type="RefSeq" id="WP_075061311.1">
    <property type="nucleotide sequence ID" value="NZ_LGCL01000009.1"/>
</dbReference>
<dbReference type="PROSITE" id="PS01137">
    <property type="entry name" value="TATD_1"/>
    <property type="match status" value="1"/>
</dbReference>
<dbReference type="GO" id="GO:0004536">
    <property type="term" value="F:DNA nuclease activity"/>
    <property type="evidence" value="ECO:0007669"/>
    <property type="project" value="InterPro"/>
</dbReference>
<keyword evidence="5" id="KW-1185">Reference proteome</keyword>
<dbReference type="PROSITE" id="PS01091">
    <property type="entry name" value="TATD_3"/>
    <property type="match status" value="1"/>
</dbReference>
<proteinExistence type="predicted"/>
<dbReference type="PROSITE" id="PS01090">
    <property type="entry name" value="TATD_2"/>
    <property type="match status" value="1"/>
</dbReference>
<dbReference type="EMBL" id="LGCL01000009">
    <property type="protein sequence ID" value="KPL79782.1"/>
    <property type="molecule type" value="Genomic_DNA"/>
</dbReference>
<name>A0A0P6Y480_9CHLR</name>